<accession>A0ABU4MYM3</accession>
<reference evidence="1 2" key="1">
    <citation type="journal article" date="2023" name="Microb. Genom.">
        <title>Mesoterricola silvestris gen. nov., sp. nov., Mesoterricola sediminis sp. nov., Geothrix oryzae sp. nov., Geothrix edaphica sp. nov., Geothrix rubra sp. nov., and Geothrix limicola sp. nov., six novel members of Acidobacteriota isolated from soils.</title>
        <authorList>
            <person name="Weisberg A.J."/>
            <person name="Pearce E."/>
            <person name="Kramer C.G."/>
            <person name="Chang J.H."/>
            <person name="Clarke C.R."/>
        </authorList>
    </citation>
    <scope>NUCLEOTIDE SEQUENCE [LARGE SCALE GENOMIC DNA]</scope>
    <source>
        <strain evidence="1 2">NE20-4-1</strain>
    </source>
</reference>
<name>A0ABU4MYM3_9ACTN</name>
<evidence type="ECO:0000313" key="1">
    <source>
        <dbReference type="EMBL" id="MDX3042586.1"/>
    </source>
</evidence>
<proteinExistence type="predicted"/>
<gene>
    <name evidence="1" type="ORF">PV383_36195</name>
</gene>
<dbReference type="RefSeq" id="WP_237270678.1">
    <property type="nucleotide sequence ID" value="NZ_JABXWI010000031.1"/>
</dbReference>
<dbReference type="Pfam" id="PF07799">
    <property type="entry name" value="DUF1643"/>
    <property type="match status" value="1"/>
</dbReference>
<sequence>MTMMPSGTELDVQVEQQKDLAGGTAAAVFDPAREYRYLLTRIWDPTRPPAVFVMLNPSTADAMDDDPTIRRLAGPNGFARRMGAGGLVVVNLFALRSTDPRALRHHPDPVGPLNDAFIRQATTNASAVVVAWGAAGVEHERGPRVTDALAGRGVALQCLGTTSTGQPRHPLYLPKDAVLETYEAAA</sequence>
<protein>
    <submittedName>
        <fullName evidence="1">DUF1643 domain-containing protein</fullName>
    </submittedName>
</protein>
<dbReference type="InterPro" id="IPR012441">
    <property type="entry name" value="DUF1643"/>
</dbReference>
<organism evidence="1 2">
    <name type="scientific">Streptomyces caniscabiei</name>
    <dbReference type="NCBI Taxonomy" id="2746961"/>
    <lineage>
        <taxon>Bacteria</taxon>
        <taxon>Bacillati</taxon>
        <taxon>Actinomycetota</taxon>
        <taxon>Actinomycetes</taxon>
        <taxon>Kitasatosporales</taxon>
        <taxon>Streptomycetaceae</taxon>
        <taxon>Streptomyces</taxon>
    </lineage>
</organism>
<dbReference type="EMBL" id="JARAWJ010000039">
    <property type="protein sequence ID" value="MDX3042586.1"/>
    <property type="molecule type" value="Genomic_DNA"/>
</dbReference>
<evidence type="ECO:0000313" key="2">
    <source>
        <dbReference type="Proteomes" id="UP001282474"/>
    </source>
</evidence>
<keyword evidence="2" id="KW-1185">Reference proteome</keyword>
<dbReference type="Proteomes" id="UP001282474">
    <property type="component" value="Unassembled WGS sequence"/>
</dbReference>
<comment type="caution">
    <text evidence="1">The sequence shown here is derived from an EMBL/GenBank/DDBJ whole genome shotgun (WGS) entry which is preliminary data.</text>
</comment>